<dbReference type="InterPro" id="IPR054201">
    <property type="entry name" value="DUF6906"/>
</dbReference>
<proteinExistence type="predicted"/>
<evidence type="ECO:0000313" key="2">
    <source>
        <dbReference type="EMBL" id="GIM29873.1"/>
    </source>
</evidence>
<organism evidence="2 3">
    <name type="scientific">Clostridium polyendosporum</name>
    <dbReference type="NCBI Taxonomy" id="69208"/>
    <lineage>
        <taxon>Bacteria</taxon>
        <taxon>Bacillati</taxon>
        <taxon>Bacillota</taxon>
        <taxon>Clostridia</taxon>
        <taxon>Eubacteriales</taxon>
        <taxon>Clostridiaceae</taxon>
        <taxon>Clostridium</taxon>
    </lineage>
</organism>
<dbReference type="RefSeq" id="WP_212904557.1">
    <property type="nucleotide sequence ID" value="NZ_BOPZ01000023.1"/>
</dbReference>
<protein>
    <recommendedName>
        <fullName evidence="1">DUF6906 domain-containing protein</fullName>
    </recommendedName>
</protein>
<dbReference type="AlphaFoldDB" id="A0A919S3E2"/>
<reference evidence="2" key="1">
    <citation type="submission" date="2021-03" db="EMBL/GenBank/DDBJ databases">
        <title>Taxonomic study of Clostridium polyendosporum from meadow-gley soil under rice.</title>
        <authorList>
            <person name="Kobayashi H."/>
            <person name="Tanizawa Y."/>
            <person name="Yagura M."/>
        </authorList>
    </citation>
    <scope>NUCLEOTIDE SEQUENCE</scope>
    <source>
        <strain evidence="2">JCM 30710</strain>
    </source>
</reference>
<dbReference type="Proteomes" id="UP000679179">
    <property type="component" value="Unassembled WGS sequence"/>
</dbReference>
<gene>
    <name evidence="2" type="ORF">CPJCM30710_25390</name>
</gene>
<name>A0A919S3E2_9CLOT</name>
<evidence type="ECO:0000259" key="1">
    <source>
        <dbReference type="Pfam" id="PF21847"/>
    </source>
</evidence>
<feature type="domain" description="DUF6906" evidence="1">
    <location>
        <begin position="1"/>
        <end position="47"/>
    </location>
</feature>
<sequence length="50" mass="5953">MKNGKVLTLKEKKLLTKEGLNPDEWLRTKKTSQHLEFVHRTDDKTFTLRV</sequence>
<dbReference type="EMBL" id="BOPZ01000023">
    <property type="protein sequence ID" value="GIM29873.1"/>
    <property type="molecule type" value="Genomic_DNA"/>
</dbReference>
<dbReference type="Pfam" id="PF21847">
    <property type="entry name" value="DUF6906"/>
    <property type="match status" value="1"/>
</dbReference>
<comment type="caution">
    <text evidence="2">The sequence shown here is derived from an EMBL/GenBank/DDBJ whole genome shotgun (WGS) entry which is preliminary data.</text>
</comment>
<accession>A0A919S3E2</accession>
<evidence type="ECO:0000313" key="3">
    <source>
        <dbReference type="Proteomes" id="UP000679179"/>
    </source>
</evidence>
<keyword evidence="3" id="KW-1185">Reference proteome</keyword>